<evidence type="ECO:0000256" key="1">
    <source>
        <dbReference type="ARBA" id="ARBA00004141"/>
    </source>
</evidence>
<feature type="non-terminal residue" evidence="7">
    <location>
        <position position="1"/>
    </location>
</feature>
<gene>
    <name evidence="7" type="ORF">CUNI_LOCUS8905</name>
</gene>
<evidence type="ECO:0000256" key="4">
    <source>
        <dbReference type="ARBA" id="ARBA00022989"/>
    </source>
</evidence>
<accession>A0A8S3Z1L9</accession>
<dbReference type="PANTHER" id="PTHR23505:SF79">
    <property type="entry name" value="PROTEIN SPINSTER"/>
    <property type="match status" value="1"/>
</dbReference>
<dbReference type="InterPro" id="IPR036259">
    <property type="entry name" value="MFS_trans_sf"/>
</dbReference>
<dbReference type="InterPro" id="IPR044770">
    <property type="entry name" value="MFS_spinster-like"/>
</dbReference>
<feature type="transmembrane region" description="Helical" evidence="6">
    <location>
        <begin position="105"/>
        <end position="134"/>
    </location>
</feature>
<evidence type="ECO:0000256" key="5">
    <source>
        <dbReference type="ARBA" id="ARBA00023136"/>
    </source>
</evidence>
<evidence type="ECO:0000313" key="7">
    <source>
        <dbReference type="EMBL" id="CAG5123347.1"/>
    </source>
</evidence>
<evidence type="ECO:0000256" key="2">
    <source>
        <dbReference type="ARBA" id="ARBA00022448"/>
    </source>
</evidence>
<dbReference type="PANTHER" id="PTHR23505">
    <property type="entry name" value="SPINSTER"/>
    <property type="match status" value="1"/>
</dbReference>
<dbReference type="AlphaFoldDB" id="A0A8S3Z1L9"/>
<feature type="transmembrane region" description="Helical" evidence="6">
    <location>
        <begin position="189"/>
        <end position="210"/>
    </location>
</feature>
<feature type="transmembrane region" description="Helical" evidence="6">
    <location>
        <begin position="146"/>
        <end position="169"/>
    </location>
</feature>
<protein>
    <submittedName>
        <fullName evidence="7">Uncharacterized protein</fullName>
    </submittedName>
</protein>
<organism evidence="7 8">
    <name type="scientific">Candidula unifasciata</name>
    <dbReference type="NCBI Taxonomy" id="100452"/>
    <lineage>
        <taxon>Eukaryota</taxon>
        <taxon>Metazoa</taxon>
        <taxon>Spiralia</taxon>
        <taxon>Lophotrochozoa</taxon>
        <taxon>Mollusca</taxon>
        <taxon>Gastropoda</taxon>
        <taxon>Heterobranchia</taxon>
        <taxon>Euthyneura</taxon>
        <taxon>Panpulmonata</taxon>
        <taxon>Eupulmonata</taxon>
        <taxon>Stylommatophora</taxon>
        <taxon>Helicina</taxon>
        <taxon>Helicoidea</taxon>
        <taxon>Geomitridae</taxon>
        <taxon>Candidula</taxon>
    </lineage>
</organism>
<proteinExistence type="predicted"/>
<comment type="caution">
    <text evidence="7">The sequence shown here is derived from an EMBL/GenBank/DDBJ whole genome shotgun (WGS) entry which is preliminary data.</text>
</comment>
<keyword evidence="3 6" id="KW-0812">Transmembrane</keyword>
<keyword evidence="8" id="KW-1185">Reference proteome</keyword>
<evidence type="ECO:0000313" key="8">
    <source>
        <dbReference type="Proteomes" id="UP000678393"/>
    </source>
</evidence>
<name>A0A8S3Z1L9_9EUPU</name>
<dbReference type="SUPFAM" id="SSF103473">
    <property type="entry name" value="MFS general substrate transporter"/>
    <property type="match status" value="1"/>
</dbReference>
<feature type="transmembrane region" description="Helical" evidence="6">
    <location>
        <begin position="79"/>
        <end position="99"/>
    </location>
</feature>
<keyword evidence="4 6" id="KW-1133">Transmembrane helix</keyword>
<keyword evidence="5 6" id="KW-0472">Membrane</keyword>
<evidence type="ECO:0000256" key="3">
    <source>
        <dbReference type="ARBA" id="ARBA00022692"/>
    </source>
</evidence>
<dbReference type="EMBL" id="CAJHNH020001503">
    <property type="protein sequence ID" value="CAG5123347.1"/>
    <property type="molecule type" value="Genomic_DNA"/>
</dbReference>
<sequence length="254" mass="27256">KSLVLSSVGFTCVAFVTGALAFLAPSFMVYASQIQGHEQKESLVSLTFGVITVAAGFIGVALGAESARRYKRINPRADPLICAIGMITCAPFLFFALVASRHNTVATWVLIFFGEVLLCLNWAITADILLYVVIPTRRSLAESGQILMSHAFGDAISPYIIGLIADALASSHPDPNRPFVQFPAMQTSLYVTTFICVLGGGAYLATALFVEQDKKEADKLMHGDMEDTTNSNASLFDGAHVNTAIEEELHSCVA</sequence>
<dbReference type="Gene3D" id="1.20.1250.20">
    <property type="entry name" value="MFS general substrate transporter like domains"/>
    <property type="match status" value="1"/>
</dbReference>
<keyword evidence="2" id="KW-0813">Transport</keyword>
<feature type="transmembrane region" description="Helical" evidence="6">
    <location>
        <begin position="47"/>
        <end position="67"/>
    </location>
</feature>
<dbReference type="CDD" id="cd17328">
    <property type="entry name" value="MFS_spinster_like"/>
    <property type="match status" value="1"/>
</dbReference>
<evidence type="ECO:0000256" key="6">
    <source>
        <dbReference type="SAM" id="Phobius"/>
    </source>
</evidence>
<reference evidence="7" key="1">
    <citation type="submission" date="2021-04" db="EMBL/GenBank/DDBJ databases">
        <authorList>
            <consortium name="Molecular Ecology Group"/>
        </authorList>
    </citation>
    <scope>NUCLEOTIDE SEQUENCE</scope>
</reference>
<dbReference type="GO" id="GO:0016020">
    <property type="term" value="C:membrane"/>
    <property type="evidence" value="ECO:0007669"/>
    <property type="project" value="UniProtKB-SubCell"/>
</dbReference>
<dbReference type="Proteomes" id="UP000678393">
    <property type="component" value="Unassembled WGS sequence"/>
</dbReference>
<dbReference type="OrthoDB" id="6770063at2759"/>
<comment type="subcellular location">
    <subcellularLocation>
        <location evidence="1">Membrane</location>
        <topology evidence="1">Multi-pass membrane protein</topology>
    </subcellularLocation>
</comment>